<dbReference type="Gene3D" id="3.20.20.70">
    <property type="entry name" value="Aldolase class I"/>
    <property type="match status" value="1"/>
</dbReference>
<accession>A0A3B0THW7</accession>
<evidence type="ECO:0000256" key="1">
    <source>
        <dbReference type="ARBA" id="ARBA00001782"/>
    </source>
</evidence>
<dbReference type="GO" id="GO:0006098">
    <property type="term" value="P:pentose-phosphate shunt"/>
    <property type="evidence" value="ECO:0007669"/>
    <property type="project" value="InterPro"/>
</dbReference>
<comment type="cofactor">
    <cofactor evidence="3">
        <name>Co(2+)</name>
        <dbReference type="ChEBI" id="CHEBI:48828"/>
    </cofactor>
</comment>
<dbReference type="PROSITE" id="PS01086">
    <property type="entry name" value="RIBUL_P_3_EPIMER_2"/>
    <property type="match status" value="1"/>
</dbReference>
<dbReference type="PIRSF" id="PIRSF001461">
    <property type="entry name" value="RPE"/>
    <property type="match status" value="1"/>
</dbReference>
<dbReference type="InterPro" id="IPR011060">
    <property type="entry name" value="RibuloseP-bd_barrel"/>
</dbReference>
<dbReference type="InterPro" id="IPR000056">
    <property type="entry name" value="Ribul_P_3_epim-like"/>
</dbReference>
<dbReference type="AlphaFoldDB" id="A0A3B0THW7"/>
<dbReference type="EMBL" id="UOEM01000069">
    <property type="protein sequence ID" value="VAW14072.1"/>
    <property type="molecule type" value="Genomic_DNA"/>
</dbReference>
<dbReference type="CDD" id="cd00429">
    <property type="entry name" value="RPE"/>
    <property type="match status" value="1"/>
</dbReference>
<proteinExistence type="inferred from homology"/>
<dbReference type="Pfam" id="PF00834">
    <property type="entry name" value="Ribul_P_3_epim"/>
    <property type="match status" value="1"/>
</dbReference>
<evidence type="ECO:0000256" key="6">
    <source>
        <dbReference type="ARBA" id="ARBA00009541"/>
    </source>
</evidence>
<keyword evidence="9 10" id="KW-0413">Isomerase</keyword>
<dbReference type="NCBIfam" id="NF004076">
    <property type="entry name" value="PRK05581.1-4"/>
    <property type="match status" value="1"/>
</dbReference>
<dbReference type="EC" id="5.1.3.1" evidence="7"/>
<evidence type="ECO:0000256" key="4">
    <source>
        <dbReference type="ARBA" id="ARBA00001947"/>
    </source>
</evidence>
<dbReference type="PANTHER" id="PTHR11749">
    <property type="entry name" value="RIBULOSE-5-PHOSPHATE-3-EPIMERASE"/>
    <property type="match status" value="1"/>
</dbReference>
<comment type="cofactor">
    <cofactor evidence="2">
        <name>Mn(2+)</name>
        <dbReference type="ChEBI" id="CHEBI:29035"/>
    </cofactor>
</comment>
<dbReference type="FunFam" id="3.20.20.70:FF:000004">
    <property type="entry name" value="Ribulose-phosphate 3-epimerase"/>
    <property type="match status" value="1"/>
</dbReference>
<dbReference type="GO" id="GO:0046872">
    <property type="term" value="F:metal ion binding"/>
    <property type="evidence" value="ECO:0007669"/>
    <property type="project" value="UniProtKB-KW"/>
</dbReference>
<dbReference type="InterPro" id="IPR026019">
    <property type="entry name" value="Ribul_P_3_epim"/>
</dbReference>
<evidence type="ECO:0000313" key="10">
    <source>
        <dbReference type="EMBL" id="VAW14072.1"/>
    </source>
</evidence>
<evidence type="ECO:0000256" key="3">
    <source>
        <dbReference type="ARBA" id="ARBA00001941"/>
    </source>
</evidence>
<comment type="similarity">
    <text evidence="6">Belongs to the ribulose-phosphate 3-epimerase family.</text>
</comment>
<dbReference type="HAMAP" id="MF_02227">
    <property type="entry name" value="RPE"/>
    <property type="match status" value="1"/>
</dbReference>
<dbReference type="SUPFAM" id="SSF51366">
    <property type="entry name" value="Ribulose-phoshate binding barrel"/>
    <property type="match status" value="1"/>
</dbReference>
<protein>
    <recommendedName>
        <fullName evidence="7">ribulose-phosphate 3-epimerase</fullName>
        <ecNumber evidence="7">5.1.3.1</ecNumber>
    </recommendedName>
</protein>
<evidence type="ECO:0000256" key="7">
    <source>
        <dbReference type="ARBA" id="ARBA00013188"/>
    </source>
</evidence>
<evidence type="ECO:0000256" key="5">
    <source>
        <dbReference type="ARBA" id="ARBA00001954"/>
    </source>
</evidence>
<dbReference type="GO" id="GO:0005975">
    <property type="term" value="P:carbohydrate metabolic process"/>
    <property type="evidence" value="ECO:0007669"/>
    <property type="project" value="InterPro"/>
</dbReference>
<dbReference type="InterPro" id="IPR013785">
    <property type="entry name" value="Aldolase_TIM"/>
</dbReference>
<comment type="cofactor">
    <cofactor evidence="5">
        <name>Fe(2+)</name>
        <dbReference type="ChEBI" id="CHEBI:29033"/>
    </cofactor>
</comment>
<name>A0A3B0THW7_9ZZZZ</name>
<evidence type="ECO:0000256" key="9">
    <source>
        <dbReference type="ARBA" id="ARBA00023235"/>
    </source>
</evidence>
<dbReference type="NCBIfam" id="TIGR01163">
    <property type="entry name" value="rpe"/>
    <property type="match status" value="1"/>
</dbReference>
<keyword evidence="8" id="KW-0479">Metal-binding</keyword>
<dbReference type="GO" id="GO:0004750">
    <property type="term" value="F:D-ribulose-phosphate 3-epimerase activity"/>
    <property type="evidence" value="ECO:0007669"/>
    <property type="project" value="UniProtKB-EC"/>
</dbReference>
<dbReference type="PROSITE" id="PS01085">
    <property type="entry name" value="RIBUL_P_3_EPIMER_1"/>
    <property type="match status" value="1"/>
</dbReference>
<evidence type="ECO:0000256" key="8">
    <source>
        <dbReference type="ARBA" id="ARBA00022723"/>
    </source>
</evidence>
<gene>
    <name evidence="10" type="ORF">MNBD_ALPHA09-444</name>
</gene>
<evidence type="ECO:0000256" key="2">
    <source>
        <dbReference type="ARBA" id="ARBA00001936"/>
    </source>
</evidence>
<reference evidence="10" key="1">
    <citation type="submission" date="2018-06" db="EMBL/GenBank/DDBJ databases">
        <authorList>
            <person name="Zhirakovskaya E."/>
        </authorList>
    </citation>
    <scope>NUCLEOTIDE SEQUENCE</scope>
</reference>
<dbReference type="GO" id="GO:0005737">
    <property type="term" value="C:cytoplasm"/>
    <property type="evidence" value="ECO:0007669"/>
    <property type="project" value="UniProtKB-ARBA"/>
</dbReference>
<organism evidence="10">
    <name type="scientific">hydrothermal vent metagenome</name>
    <dbReference type="NCBI Taxonomy" id="652676"/>
    <lineage>
        <taxon>unclassified sequences</taxon>
        <taxon>metagenomes</taxon>
        <taxon>ecological metagenomes</taxon>
    </lineage>
</organism>
<comment type="cofactor">
    <cofactor evidence="4">
        <name>Zn(2+)</name>
        <dbReference type="ChEBI" id="CHEBI:29105"/>
    </cofactor>
</comment>
<comment type="catalytic activity">
    <reaction evidence="1">
        <text>D-ribulose 5-phosphate = D-xylulose 5-phosphate</text>
        <dbReference type="Rhea" id="RHEA:13677"/>
        <dbReference type="ChEBI" id="CHEBI:57737"/>
        <dbReference type="ChEBI" id="CHEBI:58121"/>
        <dbReference type="EC" id="5.1.3.1"/>
    </reaction>
</comment>
<sequence length="227" mass="23404">MAELLIAPSILAADFSRLGEEIAAVEAAGADWIHVDVMDGHFVPNITFGPSVVAALRPLTDKVLDVHLMISPVDSYIGDFARAGADIITVHAEAGPHLHRTLGLIRDHGKRAGVALNPATPASAIAEVIDLVDLVLVMTVNPGFGGQSFIGAMASKIATVRQMIGARDIRLEIDGGISPKTAPVCTRAGADVLVAGSAVFKGDYGANIAAIRAAGEKAMAGGDINWA</sequence>